<reference evidence="1 2" key="1">
    <citation type="submission" date="2018-06" db="EMBL/GenBank/DDBJ databases">
        <title>Genomic Encyclopedia of Archaeal and Bacterial Type Strains, Phase II (KMG-II): from individual species to whole genera.</title>
        <authorList>
            <person name="Goeker M."/>
        </authorList>
    </citation>
    <scope>NUCLEOTIDE SEQUENCE [LARGE SCALE GENOMIC DNA]</scope>
    <source>
        <strain evidence="1 2">DSM 12408</strain>
    </source>
</reference>
<gene>
    <name evidence="1" type="ORF">LX77_03370</name>
</gene>
<proteinExistence type="predicted"/>
<dbReference type="AlphaFoldDB" id="A0A327RSN9"/>
<sequence>MTDQVFIVVAVFEVNFEYGQSIEYKAALNIFRGSLINIMSINRPMLSGSA</sequence>
<dbReference type="Proteomes" id="UP000248987">
    <property type="component" value="Unassembled WGS sequence"/>
</dbReference>
<evidence type="ECO:0000313" key="2">
    <source>
        <dbReference type="Proteomes" id="UP000248987"/>
    </source>
</evidence>
<dbReference type="EMBL" id="QLLQ01000018">
    <property type="protein sequence ID" value="RAJ19849.1"/>
    <property type="molecule type" value="Genomic_DNA"/>
</dbReference>
<comment type="caution">
    <text evidence="1">The sequence shown here is derived from an EMBL/GenBank/DDBJ whole genome shotgun (WGS) entry which is preliminary data.</text>
</comment>
<protein>
    <submittedName>
        <fullName evidence="1">Uncharacterized protein</fullName>
    </submittedName>
</protein>
<accession>A0A327RSN9</accession>
<name>A0A327RSN9_9FLAO</name>
<organism evidence="1 2">
    <name type="scientific">Gelidibacter algens</name>
    <dbReference type="NCBI Taxonomy" id="49280"/>
    <lineage>
        <taxon>Bacteria</taxon>
        <taxon>Pseudomonadati</taxon>
        <taxon>Bacteroidota</taxon>
        <taxon>Flavobacteriia</taxon>
        <taxon>Flavobacteriales</taxon>
        <taxon>Flavobacteriaceae</taxon>
        <taxon>Gelidibacter</taxon>
    </lineage>
</organism>
<evidence type="ECO:0000313" key="1">
    <source>
        <dbReference type="EMBL" id="RAJ19849.1"/>
    </source>
</evidence>
<keyword evidence="2" id="KW-1185">Reference proteome</keyword>